<evidence type="ECO:0000256" key="1">
    <source>
        <dbReference type="SAM" id="SignalP"/>
    </source>
</evidence>
<feature type="signal peptide" evidence="1">
    <location>
        <begin position="1"/>
        <end position="25"/>
    </location>
</feature>
<reference evidence="2 3" key="1">
    <citation type="submission" date="2014-07" db="EMBL/GenBank/DDBJ databases">
        <title>Draft Genome Sequence of Gephyronic Acid Producer, Cystobacter violaceus Strain Cb vi76.</title>
        <authorList>
            <person name="Stevens D.C."/>
            <person name="Young J."/>
            <person name="Carmichael R."/>
            <person name="Tan J."/>
            <person name="Taylor R.E."/>
        </authorList>
    </citation>
    <scope>NUCLEOTIDE SEQUENCE [LARGE SCALE GENOMIC DNA]</scope>
    <source>
        <strain evidence="2 3">Cb vi76</strain>
    </source>
</reference>
<comment type="caution">
    <text evidence="2">The sequence shown here is derived from an EMBL/GenBank/DDBJ whole genome shotgun (WGS) entry which is preliminary data.</text>
</comment>
<keyword evidence="1" id="KW-0732">Signal</keyword>
<evidence type="ECO:0000313" key="2">
    <source>
        <dbReference type="EMBL" id="KFA93105.1"/>
    </source>
</evidence>
<organism evidence="2 3">
    <name type="scientific">Archangium violaceum Cb vi76</name>
    <dbReference type="NCBI Taxonomy" id="1406225"/>
    <lineage>
        <taxon>Bacteria</taxon>
        <taxon>Pseudomonadati</taxon>
        <taxon>Myxococcota</taxon>
        <taxon>Myxococcia</taxon>
        <taxon>Myxococcales</taxon>
        <taxon>Cystobacterineae</taxon>
        <taxon>Archangiaceae</taxon>
        <taxon>Archangium</taxon>
    </lineage>
</organism>
<gene>
    <name evidence="2" type="ORF">Q664_11190</name>
</gene>
<dbReference type="Proteomes" id="UP000028547">
    <property type="component" value="Unassembled WGS sequence"/>
</dbReference>
<feature type="chain" id="PRO_5001781944" description="Lipoprotein" evidence="1">
    <location>
        <begin position="26"/>
        <end position="281"/>
    </location>
</feature>
<accession>A0A084SXC0</accession>
<protein>
    <recommendedName>
        <fullName evidence="4">Lipoprotein</fullName>
    </recommendedName>
</protein>
<evidence type="ECO:0000313" key="3">
    <source>
        <dbReference type="Proteomes" id="UP000028547"/>
    </source>
</evidence>
<proteinExistence type="predicted"/>
<dbReference type="AlphaFoldDB" id="A0A084SXC0"/>
<dbReference type="EMBL" id="JPMI01000071">
    <property type="protein sequence ID" value="KFA93105.1"/>
    <property type="molecule type" value="Genomic_DNA"/>
</dbReference>
<dbReference type="PROSITE" id="PS51257">
    <property type="entry name" value="PROKAR_LIPOPROTEIN"/>
    <property type="match status" value="1"/>
</dbReference>
<name>A0A084SXC0_9BACT</name>
<evidence type="ECO:0008006" key="4">
    <source>
        <dbReference type="Google" id="ProtNLM"/>
    </source>
</evidence>
<sequence>MSTRSPTSRAPFSFTLLVLAGCATGFPVVSTQGPTGASSRYAQSTDSATAACLRNPACYKTLPGEEAIIPGLSRAVDAANAATSMSVMLEDADIKVVEWALTDCAQKANEQVNKEDEELQGREPTREQCRQVVRMEGGKEVTRAMELGARKHKVALDCVRNAFAERFTQNVRVEPTYQKDFSTGLWRWVDPKQVEEWLQLGLTSMLWGALVPDIVIHVSGDPNQVRRIYDFKFPCPADNRPTWRPFTEGQAHYPNHQGTMYRKALLEGKLDPRFVTPKGIQ</sequence>
<dbReference type="RefSeq" id="WP_043393269.1">
    <property type="nucleotide sequence ID" value="NZ_JPMI01000071.1"/>
</dbReference>